<dbReference type="PROSITE" id="PS50893">
    <property type="entry name" value="ABC_TRANSPORTER_2"/>
    <property type="match status" value="1"/>
</dbReference>
<feature type="transmembrane region" description="Helical" evidence="9">
    <location>
        <begin position="88"/>
        <end position="108"/>
    </location>
</feature>
<gene>
    <name evidence="12" type="ORF">AB0759_35350</name>
</gene>
<name>A0ABW8WYA9_9CYAN</name>
<feature type="transmembrane region" description="Helical" evidence="9">
    <location>
        <begin position="304"/>
        <end position="322"/>
    </location>
</feature>
<evidence type="ECO:0000313" key="12">
    <source>
        <dbReference type="EMBL" id="MFL9465883.1"/>
    </source>
</evidence>
<dbReference type="GO" id="GO:0005524">
    <property type="term" value="F:ATP binding"/>
    <property type="evidence" value="ECO:0007669"/>
    <property type="project" value="UniProtKB-KW"/>
</dbReference>
<keyword evidence="13" id="KW-1185">Reference proteome</keyword>
<dbReference type="EC" id="2.7.13.3" evidence="3"/>
<dbReference type="PANTHER" id="PTHR43394:SF1">
    <property type="entry name" value="ATP-BINDING CASSETTE SUB-FAMILY B MEMBER 10, MITOCHONDRIAL"/>
    <property type="match status" value="1"/>
</dbReference>
<evidence type="ECO:0000256" key="5">
    <source>
        <dbReference type="ARBA" id="ARBA00022741"/>
    </source>
</evidence>
<dbReference type="PROSITE" id="PS00211">
    <property type="entry name" value="ABC_TRANSPORTER_1"/>
    <property type="match status" value="1"/>
</dbReference>
<keyword evidence="6 12" id="KW-0067">ATP-binding</keyword>
<dbReference type="PANTHER" id="PTHR43394">
    <property type="entry name" value="ATP-DEPENDENT PERMEASE MDL1, MITOCHONDRIAL"/>
    <property type="match status" value="1"/>
</dbReference>
<dbReference type="InterPro" id="IPR003593">
    <property type="entry name" value="AAA+_ATPase"/>
</dbReference>
<dbReference type="InterPro" id="IPR039421">
    <property type="entry name" value="Type_1_exporter"/>
</dbReference>
<dbReference type="PROSITE" id="PS50929">
    <property type="entry name" value="ABC_TM1F"/>
    <property type="match status" value="1"/>
</dbReference>
<dbReference type="InterPro" id="IPR036097">
    <property type="entry name" value="HisK_dim/P_sf"/>
</dbReference>
<dbReference type="InterPro" id="IPR011527">
    <property type="entry name" value="ABC1_TM_dom"/>
</dbReference>
<dbReference type="InterPro" id="IPR027417">
    <property type="entry name" value="P-loop_NTPase"/>
</dbReference>
<dbReference type="InterPro" id="IPR003439">
    <property type="entry name" value="ABC_transporter-like_ATP-bd"/>
</dbReference>
<dbReference type="EMBL" id="JBFQGM010000020">
    <property type="protein sequence ID" value="MFL9465883.1"/>
    <property type="molecule type" value="Genomic_DNA"/>
</dbReference>
<dbReference type="SUPFAM" id="SSF52540">
    <property type="entry name" value="P-loop containing nucleoside triphosphate hydrolases"/>
    <property type="match status" value="1"/>
</dbReference>
<reference evidence="12 13" key="1">
    <citation type="submission" date="2024-07" db="EMBL/GenBank/DDBJ databases">
        <authorList>
            <person name="Tripathy S."/>
        </authorList>
    </citation>
    <scope>NUCLEOTIDE SEQUENCE [LARGE SCALE GENOMIC DNA]</scope>
    <source>
        <strain evidence="12 13">VB-61278_2</strain>
    </source>
</reference>
<evidence type="ECO:0000256" key="6">
    <source>
        <dbReference type="ARBA" id="ARBA00022840"/>
    </source>
</evidence>
<evidence type="ECO:0000256" key="7">
    <source>
        <dbReference type="ARBA" id="ARBA00022989"/>
    </source>
</evidence>
<evidence type="ECO:0000313" key="13">
    <source>
        <dbReference type="Proteomes" id="UP001628874"/>
    </source>
</evidence>
<feature type="domain" description="ABC transmembrane type-1" evidence="11">
    <location>
        <begin position="31"/>
        <end position="334"/>
    </location>
</feature>
<evidence type="ECO:0000256" key="1">
    <source>
        <dbReference type="ARBA" id="ARBA00000085"/>
    </source>
</evidence>
<keyword evidence="4 9" id="KW-0812">Transmembrane</keyword>
<feature type="domain" description="ABC transporter" evidence="10">
    <location>
        <begin position="368"/>
        <end position="603"/>
    </location>
</feature>
<dbReference type="Proteomes" id="UP001628874">
    <property type="component" value="Unassembled WGS sequence"/>
</dbReference>
<dbReference type="CDD" id="cd00082">
    <property type="entry name" value="HisKA"/>
    <property type="match status" value="1"/>
</dbReference>
<dbReference type="SMART" id="SM00382">
    <property type="entry name" value="AAA"/>
    <property type="match status" value="1"/>
</dbReference>
<sequence length="759" mass="84574">MLFNKKTYSKRSILTNPVLLRFTRPYPWLILLTILLGFSGALFNGVGTILIVPVVLKIVGQTVDFEGSSPILQKITQPFDEVPEDFRLLIMAGAIVFTIFLKNAATYASTLTSSSLSRLLTADMREEGLKVLLDVDLEYYTKMKVGDLINSLGGEVSRAASAVGNLTKVVILVITILVFVGLLVSISWQLTIATTVLLSLVTLINQYAIARARDFGKLLSEMSRIYSSTVLEILMGIRLVKATGNEEREFQKLKKIIRDREKADFESQIHSELITPVSEITGISTLILIAFLSRTFFANQIASLSAVLFTYLLLLLRLLPILSQLNALRSSFANSASSVDIATNFLRRDNKPIMARGKVRYSKLQGGVHFKWISFSYPEYEKTVLKDIDLYLPRGTTLALVGGSGAGKSTLADLLPRFYDPTSGCITIDGVDLRNFDLSSLRKAMGIVSQDTFLFNNSVRYNIAYGRPEATDEDIMTAAKRANAYEFICKLPQGFETLIGDRGVMLSGGQRQRLAIARALLQDPDILILDEATSALDTVSERLVQAAIDDLSRERTTLVIAHRLSTVQRAHQIAVLEQGCVVEVGTHDELLKKGGYYSRLYSMQFASQAEATSQPYQSVIRLSHELRNRLNSMIGLLRLLLDDMVESVQERQELIEESYKSAGKILNTIDVFDDIINLHENCQSALLLDKERTDSIDNQNLKGISDEFRRSLNSMLASLRSLSESKTYTSKKKQQEFIQDAYQAAMGLIDNIKSLESHD</sequence>
<evidence type="ECO:0000259" key="10">
    <source>
        <dbReference type="PROSITE" id="PS50893"/>
    </source>
</evidence>
<evidence type="ECO:0000256" key="4">
    <source>
        <dbReference type="ARBA" id="ARBA00022692"/>
    </source>
</evidence>
<feature type="transmembrane region" description="Helical" evidence="9">
    <location>
        <begin position="28"/>
        <end position="56"/>
    </location>
</feature>
<dbReference type="InterPro" id="IPR036640">
    <property type="entry name" value="ABC1_TM_sf"/>
</dbReference>
<keyword evidence="7 9" id="KW-1133">Transmembrane helix</keyword>
<keyword evidence="5" id="KW-0547">Nucleotide-binding</keyword>
<dbReference type="InterPro" id="IPR017871">
    <property type="entry name" value="ABC_transporter-like_CS"/>
</dbReference>
<dbReference type="Gene3D" id="3.40.50.300">
    <property type="entry name" value="P-loop containing nucleotide triphosphate hydrolases"/>
    <property type="match status" value="1"/>
</dbReference>
<proteinExistence type="predicted"/>
<protein>
    <recommendedName>
        <fullName evidence="3">histidine kinase</fullName>
        <ecNumber evidence="3">2.7.13.3</ecNumber>
    </recommendedName>
</protein>
<dbReference type="RefSeq" id="WP_237265825.1">
    <property type="nucleotide sequence ID" value="NZ_JBFQGM010000020.1"/>
</dbReference>
<accession>A0ABW8WYA9</accession>
<comment type="subcellular location">
    <subcellularLocation>
        <location evidence="2">Cell membrane</location>
        <topology evidence="2">Multi-pass membrane protein</topology>
    </subcellularLocation>
</comment>
<evidence type="ECO:0000256" key="9">
    <source>
        <dbReference type="SAM" id="Phobius"/>
    </source>
</evidence>
<evidence type="ECO:0000259" key="11">
    <source>
        <dbReference type="PROSITE" id="PS50929"/>
    </source>
</evidence>
<evidence type="ECO:0000256" key="3">
    <source>
        <dbReference type="ARBA" id="ARBA00012438"/>
    </source>
</evidence>
<dbReference type="InterPro" id="IPR003661">
    <property type="entry name" value="HisK_dim/P_dom"/>
</dbReference>
<evidence type="ECO:0000256" key="8">
    <source>
        <dbReference type="ARBA" id="ARBA00023136"/>
    </source>
</evidence>
<dbReference type="SUPFAM" id="SSF90123">
    <property type="entry name" value="ABC transporter transmembrane region"/>
    <property type="match status" value="1"/>
</dbReference>
<dbReference type="Gene3D" id="1.10.287.130">
    <property type="match status" value="1"/>
</dbReference>
<evidence type="ECO:0000256" key="2">
    <source>
        <dbReference type="ARBA" id="ARBA00004651"/>
    </source>
</evidence>
<feature type="transmembrane region" description="Helical" evidence="9">
    <location>
        <begin position="192"/>
        <end position="210"/>
    </location>
</feature>
<dbReference type="Gene3D" id="1.20.1560.10">
    <property type="entry name" value="ABC transporter type 1, transmembrane domain"/>
    <property type="match status" value="1"/>
</dbReference>
<keyword evidence="8 9" id="KW-0472">Membrane</keyword>
<dbReference type="Pfam" id="PF00664">
    <property type="entry name" value="ABC_membrane"/>
    <property type="match status" value="1"/>
</dbReference>
<comment type="caution">
    <text evidence="12">The sequence shown here is derived from an EMBL/GenBank/DDBJ whole genome shotgun (WGS) entry which is preliminary data.</text>
</comment>
<dbReference type="Pfam" id="PF00005">
    <property type="entry name" value="ABC_tran"/>
    <property type="match status" value="1"/>
</dbReference>
<organism evidence="12 13">
    <name type="scientific">Scytonema tolypothrichoides VB-61278_2</name>
    <dbReference type="NCBI Taxonomy" id="3232314"/>
    <lineage>
        <taxon>Bacteria</taxon>
        <taxon>Bacillati</taxon>
        <taxon>Cyanobacteriota</taxon>
        <taxon>Cyanophyceae</taxon>
        <taxon>Nostocales</taxon>
        <taxon>Scytonemataceae</taxon>
        <taxon>Scytonema</taxon>
    </lineage>
</organism>
<feature type="transmembrane region" description="Helical" evidence="9">
    <location>
        <begin position="166"/>
        <end position="186"/>
    </location>
</feature>
<dbReference type="SUPFAM" id="SSF47384">
    <property type="entry name" value="Homodimeric domain of signal transducing histidine kinase"/>
    <property type="match status" value="1"/>
</dbReference>
<comment type="catalytic activity">
    <reaction evidence="1">
        <text>ATP + protein L-histidine = ADP + protein N-phospho-L-histidine.</text>
        <dbReference type="EC" id="2.7.13.3"/>
    </reaction>
</comment>